<feature type="chain" id="PRO_5042593842" description="Porin domain-containing protein" evidence="1">
    <location>
        <begin position="28"/>
        <end position="435"/>
    </location>
</feature>
<sequence>MMFTGTIKLLATMVTVTMVSLSISVWAQDVTTDEEAMFSSSSGDDMLSSGDGGLVVDIAENLDSGLEYMGLETEAVRIGGSFEFTASDSWTSPEIGDDRFAVELNADLFFEARPDTDTKFYGSMEIAGPLVTYEDDETTLLIDESRDFSDIVKIDELFADFNWNEDVFFRAGKQTVNSGVGYFYSPADLLSLSEIDPEDPEAILEGPVALKTSIPMGLNSFQIYAVAGEDISSAAGIALVPSFEFVLGTSEIGIGAYYRYDSAPRATATLTTSILDDESIFAEVLVGYGTADGLSFSDEDEFFAQLTGGLMYSSNIETEDEFNILSYTLIGQYLFNYGDENRDVLITDSGDHYLTLRGGISDIAEADVSLSTTWQTNLSDGSGRLFGNIGWDIIDDIQLTAGVTWMYGETGDEYTPNGTDKLMGTISASFGSGSF</sequence>
<dbReference type="AlphaFoldDB" id="A0AAJ1IHW2"/>
<evidence type="ECO:0000313" key="3">
    <source>
        <dbReference type="Proteomes" id="UP001221217"/>
    </source>
</evidence>
<accession>A0AAJ1IHW2</accession>
<name>A0AAJ1IHW2_9SPIO</name>
<evidence type="ECO:0008006" key="4">
    <source>
        <dbReference type="Google" id="ProtNLM"/>
    </source>
</evidence>
<organism evidence="2 3">
    <name type="scientific">Candidatus Thalassospirochaeta sargassi</name>
    <dbReference type="NCBI Taxonomy" id="3119039"/>
    <lineage>
        <taxon>Bacteria</taxon>
        <taxon>Pseudomonadati</taxon>
        <taxon>Spirochaetota</taxon>
        <taxon>Spirochaetia</taxon>
        <taxon>Spirochaetales</taxon>
        <taxon>Spirochaetaceae</taxon>
        <taxon>Candidatus Thalassospirochaeta</taxon>
    </lineage>
</organism>
<feature type="signal peptide" evidence="1">
    <location>
        <begin position="1"/>
        <end position="27"/>
    </location>
</feature>
<evidence type="ECO:0000313" key="2">
    <source>
        <dbReference type="EMBL" id="MDC7228429.1"/>
    </source>
</evidence>
<dbReference type="EMBL" id="JAQQAL010000046">
    <property type="protein sequence ID" value="MDC7228429.1"/>
    <property type="molecule type" value="Genomic_DNA"/>
</dbReference>
<gene>
    <name evidence="2" type="ORF">PQJ61_16830</name>
</gene>
<proteinExistence type="predicted"/>
<comment type="caution">
    <text evidence="2">The sequence shown here is derived from an EMBL/GenBank/DDBJ whole genome shotgun (WGS) entry which is preliminary data.</text>
</comment>
<dbReference type="Proteomes" id="UP001221217">
    <property type="component" value="Unassembled WGS sequence"/>
</dbReference>
<reference evidence="2 3" key="1">
    <citation type="submission" date="2022-12" db="EMBL/GenBank/DDBJ databases">
        <title>Metagenome assembled genome from gulf of manar.</title>
        <authorList>
            <person name="Kohli P."/>
            <person name="Pk S."/>
            <person name="Venkata Ramana C."/>
            <person name="Sasikala C."/>
        </authorList>
    </citation>
    <scope>NUCLEOTIDE SEQUENCE [LARGE SCALE GENOMIC DNA]</scope>
    <source>
        <strain evidence="2">JB008</strain>
    </source>
</reference>
<evidence type="ECO:0000256" key="1">
    <source>
        <dbReference type="SAM" id="SignalP"/>
    </source>
</evidence>
<keyword evidence="1" id="KW-0732">Signal</keyword>
<protein>
    <recommendedName>
        <fullName evidence="4">Porin domain-containing protein</fullName>
    </recommendedName>
</protein>